<gene>
    <name evidence="2" type="primary">Necator_chrIII.g10061</name>
    <name evidence="2" type="ORF">RB195_009296</name>
</gene>
<keyword evidence="3" id="KW-1185">Reference proteome</keyword>
<dbReference type="Proteomes" id="UP001303046">
    <property type="component" value="Unassembled WGS sequence"/>
</dbReference>
<feature type="transmembrane region" description="Helical" evidence="1">
    <location>
        <begin position="97"/>
        <end position="120"/>
    </location>
</feature>
<evidence type="ECO:0000313" key="3">
    <source>
        <dbReference type="Proteomes" id="UP001303046"/>
    </source>
</evidence>
<feature type="transmembrane region" description="Helical" evidence="1">
    <location>
        <begin position="72"/>
        <end position="90"/>
    </location>
</feature>
<sequence length="154" mass="16834">MRGGSIRELCNIENGKNPNVIEEEENCERMRAGGDGVNCGCCSMTSEVYVIVGSAIILALGILMVLGNRNSWYLLVVAIIILVLAIIGFMTKNSLVYLILAIIVIVLAILAIISTILYIMNNRLSLFVIIMIVLNILSIIFLVHLAYVAFSCRG</sequence>
<keyword evidence="1" id="KW-1133">Transmembrane helix</keyword>
<keyword evidence="1" id="KW-0812">Transmembrane</keyword>
<feature type="transmembrane region" description="Helical" evidence="1">
    <location>
        <begin position="126"/>
        <end position="150"/>
    </location>
</feature>
<dbReference type="EMBL" id="JAVFWL010000003">
    <property type="protein sequence ID" value="KAK6741364.1"/>
    <property type="molecule type" value="Genomic_DNA"/>
</dbReference>
<name>A0ABR1CSQ2_NECAM</name>
<protein>
    <submittedName>
        <fullName evidence="2">Uncharacterized protein</fullName>
    </submittedName>
</protein>
<accession>A0ABR1CSQ2</accession>
<evidence type="ECO:0000256" key="1">
    <source>
        <dbReference type="SAM" id="Phobius"/>
    </source>
</evidence>
<reference evidence="2 3" key="1">
    <citation type="submission" date="2023-08" db="EMBL/GenBank/DDBJ databases">
        <title>A Necator americanus chromosomal reference genome.</title>
        <authorList>
            <person name="Ilik V."/>
            <person name="Petrzelkova K.J."/>
            <person name="Pardy F."/>
            <person name="Fuh T."/>
            <person name="Niatou-Singa F.S."/>
            <person name="Gouil Q."/>
            <person name="Baker L."/>
            <person name="Ritchie M.E."/>
            <person name="Jex A.R."/>
            <person name="Gazzola D."/>
            <person name="Li H."/>
            <person name="Toshio Fujiwara R."/>
            <person name="Zhan B."/>
            <person name="Aroian R.V."/>
            <person name="Pafco B."/>
            <person name="Schwarz E.M."/>
        </authorList>
    </citation>
    <scope>NUCLEOTIDE SEQUENCE [LARGE SCALE GENOMIC DNA]</scope>
    <source>
        <strain evidence="2 3">Aroian</strain>
        <tissue evidence="2">Whole animal</tissue>
    </source>
</reference>
<proteinExistence type="predicted"/>
<organism evidence="2 3">
    <name type="scientific">Necator americanus</name>
    <name type="common">Human hookworm</name>
    <dbReference type="NCBI Taxonomy" id="51031"/>
    <lineage>
        <taxon>Eukaryota</taxon>
        <taxon>Metazoa</taxon>
        <taxon>Ecdysozoa</taxon>
        <taxon>Nematoda</taxon>
        <taxon>Chromadorea</taxon>
        <taxon>Rhabditida</taxon>
        <taxon>Rhabditina</taxon>
        <taxon>Rhabditomorpha</taxon>
        <taxon>Strongyloidea</taxon>
        <taxon>Ancylostomatidae</taxon>
        <taxon>Bunostominae</taxon>
        <taxon>Necator</taxon>
    </lineage>
</organism>
<evidence type="ECO:0000313" key="2">
    <source>
        <dbReference type="EMBL" id="KAK6741364.1"/>
    </source>
</evidence>
<comment type="caution">
    <text evidence="2">The sequence shown here is derived from an EMBL/GenBank/DDBJ whole genome shotgun (WGS) entry which is preliminary data.</text>
</comment>
<feature type="transmembrane region" description="Helical" evidence="1">
    <location>
        <begin position="48"/>
        <end position="66"/>
    </location>
</feature>
<keyword evidence="1" id="KW-0472">Membrane</keyword>